<keyword evidence="1" id="KW-1185">Reference proteome</keyword>
<dbReference type="Proteomes" id="UP001652625">
    <property type="component" value="Chromosome 04"/>
</dbReference>
<evidence type="ECO:0000313" key="1">
    <source>
        <dbReference type="Proteomes" id="UP001652625"/>
    </source>
</evidence>
<reference evidence="2" key="1">
    <citation type="submission" date="2025-08" db="UniProtKB">
        <authorList>
            <consortium name="RefSeq"/>
        </authorList>
    </citation>
    <scope>IDENTIFICATION</scope>
</reference>
<organism evidence="1 2">
    <name type="scientific">Hydra vulgaris</name>
    <name type="common">Hydra</name>
    <name type="synonym">Hydra attenuata</name>
    <dbReference type="NCBI Taxonomy" id="6087"/>
    <lineage>
        <taxon>Eukaryota</taxon>
        <taxon>Metazoa</taxon>
        <taxon>Cnidaria</taxon>
        <taxon>Hydrozoa</taxon>
        <taxon>Hydroidolina</taxon>
        <taxon>Anthoathecata</taxon>
        <taxon>Aplanulata</taxon>
        <taxon>Hydridae</taxon>
        <taxon>Hydra</taxon>
    </lineage>
</organism>
<evidence type="ECO:0000313" key="2">
    <source>
        <dbReference type="RefSeq" id="XP_065650869.1"/>
    </source>
</evidence>
<protein>
    <submittedName>
        <fullName evidence="2">Uncharacterized protein LOC136079072 isoform X1</fullName>
    </submittedName>
</protein>
<sequence>MEKILVNCVLCKKSTDNDKYHFGCYKLWENDLLKICNTSADSISGISYQEKVVIVEKAFQKFTKQSICEILSSALLKSIFVGQLYSYRHIIYSSGMKSKRNLMDQDLMYLLTNQQKDDKLLTLGKFSNNLKDSDFTFKVLVPEAILYLFAELEGISRNKAEVLLSSYSLQRTNELVSKLSDEDDDFFLGNNFFL</sequence>
<name>A0ABM4BP39_HYDVU</name>
<accession>A0ABM4BP39</accession>
<proteinExistence type="predicted"/>
<dbReference type="GeneID" id="136079072"/>
<gene>
    <name evidence="2" type="primary">LOC136079072</name>
</gene>
<dbReference type="RefSeq" id="XP_065650869.1">
    <property type="nucleotide sequence ID" value="XM_065794797.1"/>
</dbReference>